<organism evidence="1">
    <name type="scientific">Amphimedon queenslandica</name>
    <name type="common">Sponge</name>
    <dbReference type="NCBI Taxonomy" id="400682"/>
    <lineage>
        <taxon>Eukaryota</taxon>
        <taxon>Metazoa</taxon>
        <taxon>Porifera</taxon>
        <taxon>Demospongiae</taxon>
        <taxon>Heteroscleromorpha</taxon>
        <taxon>Haplosclerida</taxon>
        <taxon>Niphatidae</taxon>
        <taxon>Amphimedon</taxon>
    </lineage>
</organism>
<reference evidence="1" key="1">
    <citation type="submission" date="2017-05" db="UniProtKB">
        <authorList>
            <consortium name="EnsemblMetazoa"/>
        </authorList>
    </citation>
    <scope>IDENTIFICATION</scope>
</reference>
<dbReference type="InParanoid" id="A0A1X7TGF8"/>
<dbReference type="EnsemblMetazoa" id="Aqu2.1.13785_001">
    <property type="protein sequence ID" value="Aqu2.1.13785_001"/>
    <property type="gene ID" value="Aqu2.1.13785"/>
</dbReference>
<evidence type="ECO:0000313" key="1">
    <source>
        <dbReference type="EnsemblMetazoa" id="Aqu2.1.13785_001"/>
    </source>
</evidence>
<proteinExistence type="predicted"/>
<accession>A0A1X7TGF8</accession>
<dbReference type="AlphaFoldDB" id="A0A1X7TGF8"/>
<name>A0A1X7TGF8_AMPQE</name>
<protein>
    <submittedName>
        <fullName evidence="1">Uncharacterized protein</fullName>
    </submittedName>
</protein>
<sequence length="72" mass="8220">MVPFKSIKGFHYHQHQNKINRRFHGGANGRTNVKLYWHNAEGPGWLSYGTVTPGPTPLGVNALSDLWRSQYK</sequence>